<name>A0AAD5KC56_9FUNG</name>
<comment type="caution">
    <text evidence="15">The sequence shown here is derived from an EMBL/GenBank/DDBJ whole genome shotgun (WGS) entry which is preliminary data.</text>
</comment>
<keyword evidence="6" id="KW-0418">Kinase</keyword>
<protein>
    <submittedName>
        <fullName evidence="15">Dak1 domain-containing protein</fullName>
    </submittedName>
</protein>
<dbReference type="PANTHER" id="PTHR28629">
    <property type="entry name" value="TRIOKINASE/FMN CYCLASE"/>
    <property type="match status" value="1"/>
</dbReference>
<reference evidence="15" key="1">
    <citation type="journal article" date="2022" name="IScience">
        <title>Evolution of zygomycete secretomes and the origins of terrestrial fungal ecologies.</title>
        <authorList>
            <person name="Chang Y."/>
            <person name="Wang Y."/>
            <person name="Mondo S."/>
            <person name="Ahrendt S."/>
            <person name="Andreopoulos W."/>
            <person name="Barry K."/>
            <person name="Beard J."/>
            <person name="Benny G.L."/>
            <person name="Blankenship S."/>
            <person name="Bonito G."/>
            <person name="Cuomo C."/>
            <person name="Desiro A."/>
            <person name="Gervers K.A."/>
            <person name="Hundley H."/>
            <person name="Kuo A."/>
            <person name="LaButti K."/>
            <person name="Lang B.F."/>
            <person name="Lipzen A."/>
            <person name="O'Donnell K."/>
            <person name="Pangilinan J."/>
            <person name="Reynolds N."/>
            <person name="Sandor L."/>
            <person name="Smith M.E."/>
            <person name="Tsang A."/>
            <person name="Grigoriev I.V."/>
            <person name="Stajich J.E."/>
            <person name="Spatafora J.W."/>
        </authorList>
    </citation>
    <scope>NUCLEOTIDE SEQUENCE</scope>
    <source>
        <strain evidence="15">RSA 2281</strain>
    </source>
</reference>
<evidence type="ECO:0000256" key="1">
    <source>
        <dbReference type="ARBA" id="ARBA00003264"/>
    </source>
</evidence>
<dbReference type="GO" id="GO:0019563">
    <property type="term" value="P:glycerol catabolic process"/>
    <property type="evidence" value="ECO:0007669"/>
    <property type="project" value="TreeGrafter"/>
</dbReference>
<dbReference type="FunFam" id="3.40.50.10440:FF:000001">
    <property type="entry name" value="Dihydroxyacetone kinase, DhaK subunit"/>
    <property type="match status" value="1"/>
</dbReference>
<dbReference type="Pfam" id="PF02734">
    <property type="entry name" value="Dak2"/>
    <property type="match status" value="1"/>
</dbReference>
<reference evidence="15" key="2">
    <citation type="submission" date="2023-02" db="EMBL/GenBank/DDBJ databases">
        <authorList>
            <consortium name="DOE Joint Genome Institute"/>
            <person name="Mondo S.J."/>
            <person name="Chang Y."/>
            <person name="Wang Y."/>
            <person name="Ahrendt S."/>
            <person name="Andreopoulos W."/>
            <person name="Barry K."/>
            <person name="Beard J."/>
            <person name="Benny G.L."/>
            <person name="Blankenship S."/>
            <person name="Bonito G."/>
            <person name="Cuomo C."/>
            <person name="Desiro A."/>
            <person name="Gervers K.A."/>
            <person name="Hundley H."/>
            <person name="Kuo A."/>
            <person name="LaButti K."/>
            <person name="Lang B.F."/>
            <person name="Lipzen A."/>
            <person name="O'Donnell K."/>
            <person name="Pangilinan J."/>
            <person name="Reynolds N."/>
            <person name="Sandor L."/>
            <person name="Smith M.W."/>
            <person name="Tsang A."/>
            <person name="Grigoriev I.V."/>
            <person name="Stajich J.E."/>
            <person name="Spatafora J.W."/>
        </authorList>
    </citation>
    <scope>NUCLEOTIDE SEQUENCE</scope>
    <source>
        <strain evidence="15">RSA 2281</strain>
    </source>
</reference>
<comment type="function">
    <text evidence="1">Catalyzes both the phosphorylation of dihydroxyacetone and of glyceraldehyde.</text>
</comment>
<keyword evidence="7" id="KW-0319">Glycerol metabolism</keyword>
<dbReference type="GO" id="GO:0050354">
    <property type="term" value="F:triokinase activity"/>
    <property type="evidence" value="ECO:0007669"/>
    <property type="project" value="UniProtKB-EC"/>
</dbReference>
<dbReference type="Gene3D" id="3.40.50.10440">
    <property type="entry name" value="Dihydroxyacetone kinase, domain 1"/>
    <property type="match status" value="1"/>
</dbReference>
<dbReference type="PROSITE" id="PS51480">
    <property type="entry name" value="DHAL"/>
    <property type="match status" value="1"/>
</dbReference>
<evidence type="ECO:0000256" key="5">
    <source>
        <dbReference type="ARBA" id="ARBA00022741"/>
    </source>
</evidence>
<feature type="active site" description="Tele-hemiaminal-histidine intermediate" evidence="11">
    <location>
        <position position="220"/>
    </location>
</feature>
<evidence type="ECO:0000256" key="9">
    <source>
        <dbReference type="ARBA" id="ARBA00047974"/>
    </source>
</evidence>
<comment type="catalytic activity">
    <reaction evidence="10">
        <text>dihydroxyacetone + ATP = dihydroxyacetone phosphate + ADP + H(+)</text>
        <dbReference type="Rhea" id="RHEA:15773"/>
        <dbReference type="ChEBI" id="CHEBI:15378"/>
        <dbReference type="ChEBI" id="CHEBI:16016"/>
        <dbReference type="ChEBI" id="CHEBI:30616"/>
        <dbReference type="ChEBI" id="CHEBI:57642"/>
        <dbReference type="ChEBI" id="CHEBI:456216"/>
        <dbReference type="EC" id="2.7.1.29"/>
    </reaction>
</comment>
<evidence type="ECO:0000256" key="12">
    <source>
        <dbReference type="PIRSR" id="PIRSR612734-2"/>
    </source>
</evidence>
<accession>A0AAD5KC56</accession>
<dbReference type="Gene3D" id="3.30.1180.20">
    <property type="entry name" value="Dihydroxyacetone kinase, domain 2"/>
    <property type="match status" value="1"/>
</dbReference>
<dbReference type="FunFam" id="3.30.1180.20:FF:000001">
    <property type="entry name" value="Dihydroxyacetone kinase 1"/>
    <property type="match status" value="1"/>
</dbReference>
<evidence type="ECO:0000256" key="8">
    <source>
        <dbReference type="ARBA" id="ARBA00022840"/>
    </source>
</evidence>
<evidence type="ECO:0000259" key="14">
    <source>
        <dbReference type="PROSITE" id="PS51481"/>
    </source>
</evidence>
<dbReference type="Pfam" id="PF02733">
    <property type="entry name" value="Dak1"/>
    <property type="match status" value="1"/>
</dbReference>
<dbReference type="FunFam" id="1.25.40.340:FF:000001">
    <property type="entry name" value="Dihydroxyacetone kinase 1"/>
    <property type="match status" value="1"/>
</dbReference>
<proteinExistence type="inferred from homology"/>
<evidence type="ECO:0000256" key="10">
    <source>
        <dbReference type="ARBA" id="ARBA00048898"/>
    </source>
</evidence>
<dbReference type="PANTHER" id="PTHR28629:SF4">
    <property type="entry name" value="TRIOKINASE_FMN CYCLASE"/>
    <property type="match status" value="1"/>
</dbReference>
<dbReference type="InterPro" id="IPR004006">
    <property type="entry name" value="DhaK_dom"/>
</dbReference>
<dbReference type="GO" id="GO:0004371">
    <property type="term" value="F:glycerone kinase activity"/>
    <property type="evidence" value="ECO:0007669"/>
    <property type="project" value="UniProtKB-EC"/>
</dbReference>
<keyword evidence="8" id="KW-0067">ATP-binding</keyword>
<feature type="binding site" evidence="12">
    <location>
        <begin position="56"/>
        <end position="59"/>
    </location>
    <ligand>
        <name>substrate</name>
    </ligand>
</feature>
<dbReference type="InterPro" id="IPR050861">
    <property type="entry name" value="Dihydroxyacetone_Kinase"/>
</dbReference>
<dbReference type="PROSITE" id="PS51481">
    <property type="entry name" value="DHAK"/>
    <property type="match status" value="1"/>
</dbReference>
<dbReference type="SUPFAM" id="SSF82549">
    <property type="entry name" value="DAK1/DegV-like"/>
    <property type="match status" value="1"/>
</dbReference>
<feature type="binding site" evidence="12">
    <location>
        <position position="112"/>
    </location>
    <ligand>
        <name>substrate</name>
    </ligand>
</feature>
<evidence type="ECO:0000256" key="2">
    <source>
        <dbReference type="ARBA" id="ARBA00004778"/>
    </source>
</evidence>
<evidence type="ECO:0000313" key="16">
    <source>
        <dbReference type="Proteomes" id="UP001209540"/>
    </source>
</evidence>
<dbReference type="SMART" id="SM01120">
    <property type="entry name" value="Dak2"/>
    <property type="match status" value="1"/>
</dbReference>
<organism evidence="15 16">
    <name type="scientific">Phascolomyces articulosus</name>
    <dbReference type="NCBI Taxonomy" id="60185"/>
    <lineage>
        <taxon>Eukaryota</taxon>
        <taxon>Fungi</taxon>
        <taxon>Fungi incertae sedis</taxon>
        <taxon>Mucoromycota</taxon>
        <taxon>Mucoromycotina</taxon>
        <taxon>Mucoromycetes</taxon>
        <taxon>Mucorales</taxon>
        <taxon>Lichtheimiaceae</taxon>
        <taxon>Phascolomyces</taxon>
    </lineage>
</organism>
<evidence type="ECO:0000256" key="3">
    <source>
        <dbReference type="ARBA" id="ARBA00008757"/>
    </source>
</evidence>
<dbReference type="NCBIfam" id="TIGR02361">
    <property type="entry name" value="dak_ATP"/>
    <property type="match status" value="1"/>
</dbReference>
<comment type="similarity">
    <text evidence="3">Belongs to the dihydroxyacetone kinase (DAK) family.</text>
</comment>
<dbReference type="InterPro" id="IPR036117">
    <property type="entry name" value="DhaL_dom_sf"/>
</dbReference>
<evidence type="ECO:0000256" key="11">
    <source>
        <dbReference type="PIRSR" id="PIRSR612734-1"/>
    </source>
</evidence>
<evidence type="ECO:0000256" key="6">
    <source>
        <dbReference type="ARBA" id="ARBA00022777"/>
    </source>
</evidence>
<dbReference type="AlphaFoldDB" id="A0AAD5KC56"/>
<dbReference type="InterPro" id="IPR004007">
    <property type="entry name" value="DhaL_dom"/>
</dbReference>
<comment type="pathway">
    <text evidence="2">Polyol metabolism; glycerol fermentation; glycerone phosphate from glycerol (oxidative route): step 2/2.</text>
</comment>
<sequence>MTKHIVNDPENLVSESIQGLCYANPHLRWISSERIVCRADVETVAQNQVTLIAGGGSGHEPGFAGYVGEGMLTAAVCGHVFASPSSSQILAAIERVQSPHGTLVIVLNYTGDCLNFGLAVERAKARGILVDMVIVSDDAAIGNKSRVGRRGLAATIAAAKVAGAKAAQKGSTLEQVQQAAEYINTNSATLGVALDHCHVPGSATVQKLPEDQIELGMGIHNEPGISKLSPLPAKKLVSKMIAMLTDQKDQERTYLKLNQNSPVLLLVNNLGGISTLELNLVVKEAVQAVIQRDLEIKRVLSGTFLSSLNMPGVSITLIRLQDNQEQQKQLLDLIDYNVIVPGWPRTSSAFLPFTTDIAMTIADDTSSNKKQTITNDENDQQVNPRVLENAIREAAKNVIEAEPEVTSFDTVLGDGDCGITLKSAATAIIEALPELPLASGPRTMLALADIIECTVGGTSSAIYCIFLNALGAGLSKYGSSNVTEWAKASAHALNALQSYTSARVGDRTLMDSLIPFVQVLGNTNNMEEATKTGRQGAESTRTLEAHMGRASYISTEDVKQAALPDAGAWGLAALLEGLNSGLKK</sequence>
<dbReference type="SUPFAM" id="SSF101473">
    <property type="entry name" value="DhaL-like"/>
    <property type="match status" value="1"/>
</dbReference>
<dbReference type="GO" id="GO:0005829">
    <property type="term" value="C:cytosol"/>
    <property type="evidence" value="ECO:0007669"/>
    <property type="project" value="TreeGrafter"/>
</dbReference>
<evidence type="ECO:0000256" key="7">
    <source>
        <dbReference type="ARBA" id="ARBA00022798"/>
    </source>
</evidence>
<dbReference type="EMBL" id="JAIXMP010000010">
    <property type="protein sequence ID" value="KAI9266460.1"/>
    <property type="molecule type" value="Genomic_DNA"/>
</dbReference>
<evidence type="ECO:0000259" key="13">
    <source>
        <dbReference type="PROSITE" id="PS51480"/>
    </source>
</evidence>
<dbReference type="Gene3D" id="1.25.40.340">
    <property type="match status" value="1"/>
</dbReference>
<evidence type="ECO:0000256" key="4">
    <source>
        <dbReference type="ARBA" id="ARBA00022679"/>
    </source>
</evidence>
<keyword evidence="16" id="KW-1185">Reference proteome</keyword>
<dbReference type="InterPro" id="IPR012734">
    <property type="entry name" value="DhaK_ATP"/>
</dbReference>
<dbReference type="Proteomes" id="UP001209540">
    <property type="component" value="Unassembled WGS sequence"/>
</dbReference>
<feature type="domain" description="DhaL" evidence="13">
    <location>
        <begin position="385"/>
        <end position="580"/>
    </location>
</feature>
<keyword evidence="5" id="KW-0547">Nucleotide-binding</keyword>
<gene>
    <name evidence="15" type="ORF">BDA99DRAFT_546538</name>
</gene>
<feature type="domain" description="DhaK" evidence="14">
    <location>
        <begin position="8"/>
        <end position="343"/>
    </location>
</feature>
<evidence type="ECO:0000313" key="15">
    <source>
        <dbReference type="EMBL" id="KAI9266460.1"/>
    </source>
</evidence>
<keyword evidence="4" id="KW-0808">Transferase</keyword>
<comment type="catalytic activity">
    <reaction evidence="9">
        <text>D-glyceraldehyde + ATP = D-glyceraldehyde 3-phosphate + ADP + H(+)</text>
        <dbReference type="Rhea" id="RHEA:13941"/>
        <dbReference type="ChEBI" id="CHEBI:15378"/>
        <dbReference type="ChEBI" id="CHEBI:17378"/>
        <dbReference type="ChEBI" id="CHEBI:30616"/>
        <dbReference type="ChEBI" id="CHEBI:59776"/>
        <dbReference type="ChEBI" id="CHEBI:456216"/>
        <dbReference type="EC" id="2.7.1.28"/>
    </reaction>
</comment>
<dbReference type="GO" id="GO:0005524">
    <property type="term" value="F:ATP binding"/>
    <property type="evidence" value="ECO:0007669"/>
    <property type="project" value="UniProtKB-KW"/>
</dbReference>